<evidence type="ECO:0000256" key="4">
    <source>
        <dbReference type="ARBA" id="ARBA00023002"/>
    </source>
</evidence>
<comment type="caution">
    <text evidence="8">The sequence shown here is derived from an EMBL/GenBank/DDBJ whole genome shotgun (WGS) entry which is preliminary data.</text>
</comment>
<dbReference type="InterPro" id="IPR023753">
    <property type="entry name" value="FAD/NAD-binding_dom"/>
</dbReference>
<reference evidence="8" key="1">
    <citation type="submission" date="2023-01" db="EMBL/GenBank/DDBJ databases">
        <title>Metagenome sequencing of chrysophaentin producing Chrysophaeum taylorii.</title>
        <authorList>
            <person name="Davison J."/>
            <person name="Bewley C."/>
        </authorList>
    </citation>
    <scope>NUCLEOTIDE SEQUENCE</scope>
    <source>
        <strain evidence="8">NIES-1699</strain>
    </source>
</reference>
<dbReference type="Pfam" id="PF07992">
    <property type="entry name" value="Pyr_redox_2"/>
    <property type="match status" value="1"/>
</dbReference>
<dbReference type="GO" id="GO:0005739">
    <property type="term" value="C:mitochondrion"/>
    <property type="evidence" value="ECO:0007669"/>
    <property type="project" value="TreeGrafter"/>
</dbReference>
<keyword evidence="9" id="KW-1185">Reference proteome</keyword>
<keyword evidence="5" id="KW-0520">NAD</keyword>
<evidence type="ECO:0000256" key="1">
    <source>
        <dbReference type="ARBA" id="ARBA00005272"/>
    </source>
</evidence>
<evidence type="ECO:0000313" key="9">
    <source>
        <dbReference type="Proteomes" id="UP001230188"/>
    </source>
</evidence>
<feature type="domain" description="External alternative NADH-ubiquinone oxidoreductase-like C-terminal" evidence="7">
    <location>
        <begin position="370"/>
        <end position="433"/>
    </location>
</feature>
<evidence type="ECO:0000259" key="6">
    <source>
        <dbReference type="Pfam" id="PF07992"/>
    </source>
</evidence>
<dbReference type="Proteomes" id="UP001230188">
    <property type="component" value="Unassembled WGS sequence"/>
</dbReference>
<dbReference type="InterPro" id="IPR036188">
    <property type="entry name" value="FAD/NAD-bd_sf"/>
</dbReference>
<dbReference type="AlphaFoldDB" id="A0AAD7URI4"/>
<dbReference type="SUPFAM" id="SSF51905">
    <property type="entry name" value="FAD/NAD(P)-binding domain"/>
    <property type="match status" value="1"/>
</dbReference>
<evidence type="ECO:0000313" key="8">
    <source>
        <dbReference type="EMBL" id="KAJ8614304.1"/>
    </source>
</evidence>
<evidence type="ECO:0000259" key="7">
    <source>
        <dbReference type="Pfam" id="PF22366"/>
    </source>
</evidence>
<sequence length="437" mass="48143">MHARRQLEREELGEEKLVILGSGWAAHAMLKVIDASKFRVTVVSPVNHFAFTPMLPSAATGTVEYRSMTESVSRSNPYVEYVEASARAVDAEEGKVSLDDGTSIEYDKLVCAVGVRVNDAVRGAEHCFRLKQVEDAVALRRAISRNFEKAARTGDNRLVTYVVVGGGPTGVELAGELCDFIKDVGRRFKKLAPKVVLVHAGAQLLQQFENPQRVEALRALQAQGVDVRLGVKVSEVRDGEMVVDDNILPFGIAIWCAGTMAQPFMETFLRGLPSEAKAGRGFVAVDDWLRVRGTQDIFALGDCARLERFYPQTAQVAAQQGAFLARHLNRGYDGSTPPRLPHSSPNWEQFWVSVVRRASEAPTFDFLDLGMLAYLGGGAALSQLRFGDLPLGAYSGSAAYLLWKSVYLVKQVATRNRVLVTFDWFKTALFGRDITRL</sequence>
<keyword evidence="2" id="KW-0285">Flavoprotein</keyword>
<dbReference type="GO" id="GO:0003954">
    <property type="term" value="F:NADH dehydrogenase activity"/>
    <property type="evidence" value="ECO:0007669"/>
    <property type="project" value="InterPro"/>
</dbReference>
<organism evidence="8 9">
    <name type="scientific">Chrysophaeum taylorii</name>
    <dbReference type="NCBI Taxonomy" id="2483200"/>
    <lineage>
        <taxon>Eukaryota</taxon>
        <taxon>Sar</taxon>
        <taxon>Stramenopiles</taxon>
        <taxon>Ochrophyta</taxon>
        <taxon>Pelagophyceae</taxon>
        <taxon>Pelagomonadales</taxon>
        <taxon>Pelagomonadaceae</taxon>
        <taxon>Chrysophaeum</taxon>
    </lineage>
</organism>
<feature type="domain" description="FAD/NAD(P)-binding" evidence="6">
    <location>
        <begin position="16"/>
        <end position="321"/>
    </location>
</feature>
<gene>
    <name evidence="8" type="ORF">CTAYLR_010132</name>
</gene>
<evidence type="ECO:0000256" key="3">
    <source>
        <dbReference type="ARBA" id="ARBA00022827"/>
    </source>
</evidence>
<protein>
    <recommendedName>
        <fullName evidence="10">NADH dehydrogenase</fullName>
    </recommendedName>
</protein>
<accession>A0AAD7URI4</accession>
<dbReference type="PANTHER" id="PTHR43706:SF38">
    <property type="entry name" value="FAD_NAD(P)-BINDING DOMAIN-CONTAINING PROTEIN"/>
    <property type="match status" value="1"/>
</dbReference>
<dbReference type="Gene3D" id="3.50.50.100">
    <property type="match status" value="1"/>
</dbReference>
<evidence type="ECO:0000256" key="2">
    <source>
        <dbReference type="ARBA" id="ARBA00022630"/>
    </source>
</evidence>
<proteinExistence type="inferred from homology"/>
<evidence type="ECO:0008006" key="10">
    <source>
        <dbReference type="Google" id="ProtNLM"/>
    </source>
</evidence>
<dbReference type="InterPro" id="IPR045024">
    <property type="entry name" value="NDH-2"/>
</dbReference>
<dbReference type="EMBL" id="JAQMWT010000008">
    <property type="protein sequence ID" value="KAJ8614304.1"/>
    <property type="molecule type" value="Genomic_DNA"/>
</dbReference>
<keyword evidence="3" id="KW-0274">FAD</keyword>
<dbReference type="PANTHER" id="PTHR43706">
    <property type="entry name" value="NADH DEHYDROGENASE"/>
    <property type="match status" value="1"/>
</dbReference>
<dbReference type="InterPro" id="IPR054585">
    <property type="entry name" value="NDH2-like_C"/>
</dbReference>
<keyword evidence="4" id="KW-0560">Oxidoreductase</keyword>
<evidence type="ECO:0000256" key="5">
    <source>
        <dbReference type="ARBA" id="ARBA00023027"/>
    </source>
</evidence>
<name>A0AAD7URI4_9STRA</name>
<dbReference type="Pfam" id="PF22366">
    <property type="entry name" value="NDH2_C"/>
    <property type="match status" value="1"/>
</dbReference>
<comment type="similarity">
    <text evidence="1">Belongs to the NADH dehydrogenase family.</text>
</comment>